<keyword evidence="2 4" id="KW-0728">SH3 domain</keyword>
<dbReference type="SUPFAM" id="SSF140741">
    <property type="entry name" value="RUN domain-like"/>
    <property type="match status" value="1"/>
</dbReference>
<keyword evidence="5" id="KW-0812">Transmembrane</keyword>
<dbReference type="InterPro" id="IPR037213">
    <property type="entry name" value="Run_dom_sf"/>
</dbReference>
<dbReference type="PROSITE" id="PS50002">
    <property type="entry name" value="SH3"/>
    <property type="match status" value="1"/>
</dbReference>
<gene>
    <name evidence="9" type="primary">sgsm3</name>
    <name evidence="9" type="ORF">Tcan_12810</name>
</gene>
<comment type="caution">
    <text evidence="9">The sequence shown here is derived from an EMBL/GenBank/DDBJ whole genome shotgun (WGS) entry which is preliminary data.</text>
</comment>
<evidence type="ECO:0000259" key="6">
    <source>
        <dbReference type="PROSITE" id="PS50002"/>
    </source>
</evidence>
<protein>
    <recommendedName>
        <fullName evidence="3">RUN and TBC1 domain-containing protein 3</fullName>
    </recommendedName>
</protein>
<dbReference type="FunFam" id="1.10.8.270:FF:000051">
    <property type="entry name" value="TBC (Tre-2/Bub2/Cdc16) domain family"/>
    <property type="match status" value="1"/>
</dbReference>
<organism evidence="9 10">
    <name type="scientific">Toxocara canis</name>
    <name type="common">Canine roundworm</name>
    <dbReference type="NCBI Taxonomy" id="6265"/>
    <lineage>
        <taxon>Eukaryota</taxon>
        <taxon>Metazoa</taxon>
        <taxon>Ecdysozoa</taxon>
        <taxon>Nematoda</taxon>
        <taxon>Chromadorea</taxon>
        <taxon>Rhabditida</taxon>
        <taxon>Spirurina</taxon>
        <taxon>Ascaridomorpha</taxon>
        <taxon>Ascaridoidea</taxon>
        <taxon>Toxocaridae</taxon>
        <taxon>Toxocara</taxon>
    </lineage>
</organism>
<dbReference type="EMBL" id="JPKZ01003252">
    <property type="protein sequence ID" value="KHN72445.1"/>
    <property type="molecule type" value="Genomic_DNA"/>
</dbReference>
<dbReference type="InterPro" id="IPR001452">
    <property type="entry name" value="SH3_domain"/>
</dbReference>
<dbReference type="OrthoDB" id="44736at2759"/>
<dbReference type="AlphaFoldDB" id="A0A0B2UU96"/>
<feature type="domain" description="Rab-GAP TBC" evidence="7">
    <location>
        <begin position="253"/>
        <end position="444"/>
    </location>
</feature>
<proteinExistence type="inferred from homology"/>
<dbReference type="SMART" id="SM00593">
    <property type="entry name" value="RUN"/>
    <property type="match status" value="1"/>
</dbReference>
<evidence type="ECO:0000313" key="10">
    <source>
        <dbReference type="Proteomes" id="UP000031036"/>
    </source>
</evidence>
<dbReference type="PANTHER" id="PTHR47219">
    <property type="entry name" value="RAB GTPASE-ACTIVATING PROTEIN 1-LIKE"/>
    <property type="match status" value="1"/>
</dbReference>
<dbReference type="PANTHER" id="PTHR47219:SF13">
    <property type="entry name" value="RUN AND TBC1 DOMAIN-CONTAINING PROTEIN 3"/>
    <property type="match status" value="1"/>
</dbReference>
<dbReference type="Pfam" id="PF00018">
    <property type="entry name" value="SH3_1"/>
    <property type="match status" value="1"/>
</dbReference>
<dbReference type="InterPro" id="IPR035969">
    <property type="entry name" value="Rab-GAP_TBC_sf"/>
</dbReference>
<dbReference type="Gene3D" id="1.20.58.900">
    <property type="match status" value="1"/>
</dbReference>
<evidence type="ECO:0000313" key="9">
    <source>
        <dbReference type="EMBL" id="KHN72445.1"/>
    </source>
</evidence>
<dbReference type="InterPro" id="IPR004012">
    <property type="entry name" value="Run_dom"/>
</dbReference>
<dbReference type="CDD" id="cd17688">
    <property type="entry name" value="RUN_SGSM3"/>
    <property type="match status" value="1"/>
</dbReference>
<dbReference type="GO" id="GO:0031267">
    <property type="term" value="F:small GTPase binding"/>
    <property type="evidence" value="ECO:0007669"/>
    <property type="project" value="TreeGrafter"/>
</dbReference>
<dbReference type="FunFam" id="2.30.30.40:FF:000115">
    <property type="entry name" value="Small G protein signaling modulator 3 homolog"/>
    <property type="match status" value="1"/>
</dbReference>
<reference evidence="9 10" key="1">
    <citation type="submission" date="2014-11" db="EMBL/GenBank/DDBJ databases">
        <title>Genetic blueprint of the zoonotic pathogen Toxocara canis.</title>
        <authorList>
            <person name="Zhu X.-Q."/>
            <person name="Korhonen P.K."/>
            <person name="Cai H."/>
            <person name="Young N.D."/>
            <person name="Nejsum P."/>
            <person name="von Samson-Himmelstjerna G."/>
            <person name="Boag P.R."/>
            <person name="Tan P."/>
            <person name="Li Q."/>
            <person name="Min J."/>
            <person name="Yang Y."/>
            <person name="Wang X."/>
            <person name="Fang X."/>
            <person name="Hall R.S."/>
            <person name="Hofmann A."/>
            <person name="Sternberg P.W."/>
            <person name="Jex A.R."/>
            <person name="Gasser R.B."/>
        </authorList>
    </citation>
    <scope>NUCLEOTIDE SEQUENCE [LARGE SCALE GENOMIC DNA]</scope>
    <source>
        <strain evidence="9">PN_DK_2014</strain>
    </source>
</reference>
<dbReference type="Pfam" id="PF00566">
    <property type="entry name" value="RabGAP-TBC"/>
    <property type="match status" value="1"/>
</dbReference>
<dbReference type="Gene3D" id="2.30.30.40">
    <property type="entry name" value="SH3 Domains"/>
    <property type="match status" value="1"/>
</dbReference>
<evidence type="ECO:0000256" key="3">
    <source>
        <dbReference type="ARBA" id="ARBA00030864"/>
    </source>
</evidence>
<dbReference type="Pfam" id="PF02759">
    <property type="entry name" value="RUN"/>
    <property type="match status" value="1"/>
</dbReference>
<dbReference type="InterPro" id="IPR000195">
    <property type="entry name" value="Rab-GAP-TBC_dom"/>
</dbReference>
<dbReference type="STRING" id="6265.A0A0B2UU96"/>
<evidence type="ECO:0000259" key="7">
    <source>
        <dbReference type="PROSITE" id="PS50086"/>
    </source>
</evidence>
<dbReference type="PROSITE" id="PS50826">
    <property type="entry name" value="RUN"/>
    <property type="match status" value="1"/>
</dbReference>
<sequence>MGEKSAKLSTKVPYITYGFEAEMKKIPTERTSYKNGCKFSDDLPLVVSIGRVGCAEAAQRLLLLDLLFNDTTAHMHQCIAGAVAYCVKVSYPTGDMEQVERQLHAINKHAILNRLPTLNAWHPIRKEAKYAECVGDENDIGSSAERGLMNEPDIAVHESLFDISEHPFSAINSALLPESLDDAKEIFDQFGFRIDDEANTDFSKPIETSQDRMRWLAHIEFAHEDIPNELTWSKVDVGRLSSEKTTELLRSVGIPHSLRPFLWPRFCGATTKKNASSFTYENVLRQSEKDKPSIGVQIEKDLLRTLPNNICFWQANSKGINALRRILRSVAYMYPDVGYCQGMGVIVASLLLLCSEETTFWMMATLIEDIFPANYYSRSLLGLQADERVARQLMTVHLPEVDRLLKENDVEMSLISVNWLLTAFASVFPMRILVRLWDFLFVYGGVTIFRIMISMLKIREDDLLELGSSENASADLFNTLAEIPSHITDAEHLIEVCISFEFSITAELIENARRRQQAVLLADQGLIINPNRNTNLPKQRVQRRKLVRSKSLVQQIFAATKEQGEEKDPKMKNVRQTELIVDLRDAVLQVCRYFMNCDDSFASSVNLQADYSSEGHINEKEEFLKARRRGHRRARALLDFQRQDEDELGFMKNDIITVICEKDEHCWVGEVNGLRGWFPAKFVEVVDERGKNYTVFGDEAVCPEVTEHIRGRLASALKPILEHGLRRSGVLSLAVHPWLFIEEVAAHCVQSHFNAVYSRLTLCSTFSLDQDGKVLTPEELFFRAVQLINESHNAVGAQMDVKLRSLIALSVNEQCLHLWFDLLCSRAAEDAIREKYYHSWAFIRSPIWKQIKCELRLLAQFCFNLNVEFEIAGVTKNKRNGAVATSLKKKSLPFLRSDSHSSSLEQPLKEGVRDMLIKHHLFSWDL</sequence>
<dbReference type="Gene3D" id="1.10.8.270">
    <property type="entry name" value="putative rabgap domain of human tbc1 domain family member 14 like domains"/>
    <property type="match status" value="1"/>
</dbReference>
<dbReference type="PROSITE" id="PS50086">
    <property type="entry name" value="TBC_RABGAP"/>
    <property type="match status" value="1"/>
</dbReference>
<keyword evidence="10" id="KW-1185">Reference proteome</keyword>
<keyword evidence="5" id="KW-1133">Transmembrane helix</keyword>
<evidence type="ECO:0000256" key="1">
    <source>
        <dbReference type="ARBA" id="ARBA00006296"/>
    </source>
</evidence>
<feature type="domain" description="RUN" evidence="8">
    <location>
        <begin position="704"/>
        <end position="870"/>
    </location>
</feature>
<name>A0A0B2UU96_TOXCA</name>
<feature type="transmembrane region" description="Helical" evidence="5">
    <location>
        <begin position="440"/>
        <end position="458"/>
    </location>
</feature>
<evidence type="ECO:0000259" key="8">
    <source>
        <dbReference type="PROSITE" id="PS50826"/>
    </source>
</evidence>
<dbReference type="SUPFAM" id="SSF50044">
    <property type="entry name" value="SH3-domain"/>
    <property type="match status" value="1"/>
</dbReference>
<evidence type="ECO:0000256" key="2">
    <source>
        <dbReference type="ARBA" id="ARBA00022443"/>
    </source>
</evidence>
<feature type="transmembrane region" description="Helical" evidence="5">
    <location>
        <begin position="332"/>
        <end position="353"/>
    </location>
</feature>
<dbReference type="InterPro" id="IPR036028">
    <property type="entry name" value="SH3-like_dom_sf"/>
</dbReference>
<accession>A0A0B2UU96</accession>
<dbReference type="InterPro" id="IPR050302">
    <property type="entry name" value="Rab_GAP_TBC_domain"/>
</dbReference>
<keyword evidence="5" id="KW-0472">Membrane</keyword>
<comment type="similarity">
    <text evidence="1">Belongs to the small G protein signaling modulator family.</text>
</comment>
<feature type="domain" description="SH3" evidence="6">
    <location>
        <begin position="629"/>
        <end position="688"/>
    </location>
</feature>
<dbReference type="GO" id="GO:0005096">
    <property type="term" value="F:GTPase activator activity"/>
    <property type="evidence" value="ECO:0007669"/>
    <property type="project" value="TreeGrafter"/>
</dbReference>
<evidence type="ECO:0000256" key="5">
    <source>
        <dbReference type="SAM" id="Phobius"/>
    </source>
</evidence>
<evidence type="ECO:0000256" key="4">
    <source>
        <dbReference type="PROSITE-ProRule" id="PRU00192"/>
    </source>
</evidence>
<dbReference type="SMART" id="SM00164">
    <property type="entry name" value="TBC"/>
    <property type="match status" value="1"/>
</dbReference>
<dbReference type="SMART" id="SM00326">
    <property type="entry name" value="SH3"/>
    <property type="match status" value="1"/>
</dbReference>
<dbReference type="Proteomes" id="UP000031036">
    <property type="component" value="Unassembled WGS sequence"/>
</dbReference>
<dbReference type="SUPFAM" id="SSF47923">
    <property type="entry name" value="Ypt/Rab-GAP domain of gyp1p"/>
    <property type="match status" value="2"/>
</dbReference>
<dbReference type="OMA" id="EIVQKWY"/>
<dbReference type="Gene3D" id="1.10.472.80">
    <property type="entry name" value="Ypt/Rab-GAP domain of gyp1p, domain 3"/>
    <property type="match status" value="1"/>
</dbReference>